<dbReference type="InterPro" id="IPR011059">
    <property type="entry name" value="Metal-dep_hydrolase_composite"/>
</dbReference>
<dbReference type="PANTHER" id="PTHR22642:SF2">
    <property type="entry name" value="PROTEIN LONG AFTER FAR-RED 3"/>
    <property type="match status" value="1"/>
</dbReference>
<reference evidence="2" key="1">
    <citation type="submission" date="2022-01" db="EMBL/GenBank/DDBJ databases">
        <authorList>
            <person name="Jo J.-H."/>
            <person name="Im W.-T."/>
        </authorList>
    </citation>
    <scope>NUCLEOTIDE SEQUENCE</scope>
    <source>
        <strain evidence="2">I2-34</strain>
    </source>
</reference>
<comment type="caution">
    <text evidence="2">The sequence shown here is derived from an EMBL/GenBank/DDBJ whole genome shotgun (WGS) entry which is preliminary data.</text>
</comment>
<evidence type="ECO:0000259" key="1">
    <source>
        <dbReference type="Pfam" id="PF07969"/>
    </source>
</evidence>
<dbReference type="Gene3D" id="3.20.20.140">
    <property type="entry name" value="Metal-dependent hydrolases"/>
    <property type="match status" value="1"/>
</dbReference>
<dbReference type="Proteomes" id="UP001165368">
    <property type="component" value="Unassembled WGS sequence"/>
</dbReference>
<dbReference type="Pfam" id="PF07969">
    <property type="entry name" value="Amidohydro_3"/>
    <property type="match status" value="1"/>
</dbReference>
<accession>A0ABS9LBI6</accession>
<evidence type="ECO:0000313" key="2">
    <source>
        <dbReference type="EMBL" id="MCG2623953.1"/>
    </source>
</evidence>
<evidence type="ECO:0000313" key="3">
    <source>
        <dbReference type="Proteomes" id="UP001165368"/>
    </source>
</evidence>
<dbReference type="InterPro" id="IPR013108">
    <property type="entry name" value="Amidohydro_3"/>
</dbReference>
<keyword evidence="3" id="KW-1185">Reference proteome</keyword>
<dbReference type="Gene3D" id="2.30.40.10">
    <property type="entry name" value="Urease, subunit C, domain 1"/>
    <property type="match status" value="1"/>
</dbReference>
<protein>
    <submittedName>
        <fullName evidence="2">Amidohydrolase</fullName>
    </submittedName>
</protein>
<organism evidence="2 3">
    <name type="scientific">Arthrobacter hankyongi</name>
    <dbReference type="NCBI Taxonomy" id="2904801"/>
    <lineage>
        <taxon>Bacteria</taxon>
        <taxon>Bacillati</taxon>
        <taxon>Actinomycetota</taxon>
        <taxon>Actinomycetes</taxon>
        <taxon>Micrococcales</taxon>
        <taxon>Micrococcaceae</taxon>
        <taxon>Arthrobacter</taxon>
    </lineage>
</organism>
<dbReference type="SUPFAM" id="SSF51338">
    <property type="entry name" value="Composite domain of metallo-dependent hydrolases"/>
    <property type="match status" value="1"/>
</dbReference>
<sequence>MLVDLFIHHARILTQDPSYPVAGSLLIHDGKVLAVDPDPDLAMRAAQTIDAHGATLVPGFNDIHAHSVWFGLGLLEANLGAARSLDEVYRIIAEAAAPLAADEWVIASGYSPLLLGGQQPDRDRLDEAAGGRPVWIKHSSGHACTLNGAALDRVAAGADLSAPIDGGLVATGDDGRPTGLLEENAMRLVQDIMLPYPLETIERALDLATTHYLSEGITSVTDAGIAGGWIGYSPREFAAYQSARDKGLLSVRMQPMMVLDALHEVPGHAADPASRGLDAGIRTGLGDDWLRLGSVKIFSDGSLLGSTAYVTEEYVGCTHNHGYLQMDADKLRESALEAYRAGWAIAMHAIGDHAIDHAIDIITEAQDTYGRNALPNRIEHGGVVRPEQLDRIAEAGIVLVPQPHFITEFGDGMARLLGPKRTALSYPAKSLLARGAVLPGSSDRPVSNGRPLDVMQSFVERLTPSGEVYGPGERITAAEALAAYTTGSAAATGAADRKGRLVPGYLADLVFLDQDPTAVQPARIGATEVLATMVGGQLRFGADKFPARAAVADRAAVSIHEEVREDAK</sequence>
<dbReference type="InterPro" id="IPR032466">
    <property type="entry name" value="Metal_Hydrolase"/>
</dbReference>
<proteinExistence type="predicted"/>
<dbReference type="Gene3D" id="3.10.310.70">
    <property type="match status" value="1"/>
</dbReference>
<dbReference type="RefSeq" id="WP_237824793.1">
    <property type="nucleotide sequence ID" value="NZ_JAKLTQ010000018.1"/>
</dbReference>
<dbReference type="InterPro" id="IPR033932">
    <property type="entry name" value="YtcJ-like"/>
</dbReference>
<dbReference type="CDD" id="cd01300">
    <property type="entry name" value="YtcJ_like"/>
    <property type="match status" value="1"/>
</dbReference>
<dbReference type="SUPFAM" id="SSF51556">
    <property type="entry name" value="Metallo-dependent hydrolases"/>
    <property type="match status" value="1"/>
</dbReference>
<gene>
    <name evidence="2" type="ORF">LVY72_18835</name>
</gene>
<feature type="domain" description="Amidohydrolase 3" evidence="1">
    <location>
        <begin position="47"/>
        <end position="538"/>
    </location>
</feature>
<name>A0ABS9LBI6_9MICC</name>
<dbReference type="EMBL" id="JAKLTQ010000018">
    <property type="protein sequence ID" value="MCG2623953.1"/>
    <property type="molecule type" value="Genomic_DNA"/>
</dbReference>
<dbReference type="PANTHER" id="PTHR22642">
    <property type="entry name" value="IMIDAZOLONEPROPIONASE"/>
    <property type="match status" value="1"/>
</dbReference>